<dbReference type="Gene3D" id="3.40.630.30">
    <property type="match status" value="1"/>
</dbReference>
<protein>
    <submittedName>
        <fullName evidence="2">GNAT family N-acetyltransferase</fullName>
    </submittedName>
</protein>
<gene>
    <name evidence="2" type="ORF">ABCQ75_00275</name>
</gene>
<dbReference type="EMBL" id="JBDFRB010000001">
    <property type="protein sequence ID" value="MEN2742973.1"/>
    <property type="molecule type" value="Genomic_DNA"/>
</dbReference>
<dbReference type="InterPro" id="IPR000182">
    <property type="entry name" value="GNAT_dom"/>
</dbReference>
<dbReference type="Proteomes" id="UP001422074">
    <property type="component" value="Unassembled WGS sequence"/>
</dbReference>
<evidence type="ECO:0000313" key="2">
    <source>
        <dbReference type="EMBL" id="MEN2742973.1"/>
    </source>
</evidence>
<evidence type="ECO:0000259" key="1">
    <source>
        <dbReference type="Pfam" id="PF13302"/>
    </source>
</evidence>
<reference evidence="2 3" key="1">
    <citation type="submission" date="2024-05" db="EMBL/GenBank/DDBJ databases">
        <title>Sinomonas sp. nov., isolated from a waste landfill.</title>
        <authorList>
            <person name="Zhao Y."/>
        </authorList>
    </citation>
    <scope>NUCLEOTIDE SEQUENCE [LARGE SCALE GENOMIC DNA]</scope>
    <source>
        <strain evidence="2 3">CCTCC AB2014300</strain>
    </source>
</reference>
<proteinExistence type="predicted"/>
<evidence type="ECO:0000313" key="3">
    <source>
        <dbReference type="Proteomes" id="UP001422074"/>
    </source>
</evidence>
<name>A0ABU9WUX5_9MICC</name>
<dbReference type="SUPFAM" id="SSF55729">
    <property type="entry name" value="Acyl-CoA N-acyltransferases (Nat)"/>
    <property type="match status" value="1"/>
</dbReference>
<accession>A0ABU9WUX5</accession>
<comment type="caution">
    <text evidence="2">The sequence shown here is derived from an EMBL/GenBank/DDBJ whole genome shotgun (WGS) entry which is preliminary data.</text>
</comment>
<dbReference type="Pfam" id="PF13302">
    <property type="entry name" value="Acetyltransf_3"/>
    <property type="match status" value="1"/>
</dbReference>
<dbReference type="RefSeq" id="WP_345882373.1">
    <property type="nucleotide sequence ID" value="NZ_JBDFRB010000001.1"/>
</dbReference>
<organism evidence="2 3">
    <name type="scientific">Sinomonas halotolerans</name>
    <dbReference type="NCBI Taxonomy" id="1644133"/>
    <lineage>
        <taxon>Bacteria</taxon>
        <taxon>Bacillati</taxon>
        <taxon>Actinomycetota</taxon>
        <taxon>Actinomycetes</taxon>
        <taxon>Micrococcales</taxon>
        <taxon>Micrococcaceae</taxon>
        <taxon>Sinomonas</taxon>
    </lineage>
</organism>
<feature type="domain" description="N-acetyltransferase" evidence="1">
    <location>
        <begin position="19"/>
        <end position="141"/>
    </location>
</feature>
<dbReference type="InterPro" id="IPR016181">
    <property type="entry name" value="Acyl_CoA_acyltransferase"/>
</dbReference>
<keyword evidence="3" id="KW-1185">Reference proteome</keyword>
<sequence>MLTLNDVWPLFGLRLGTPRLVLRPLRDDDLPALAEAVLSGIHDPARMPFAVPWTGAPPGELAANTARWVWGRRSEVGADAWTVQFGIFAHDGAMLGAQDISASRFADRRTVETGSWLRRDEQGRGYGLEARATKEAFRRPGWELEVGGGPQAAAFLGVGS</sequence>